<comment type="subunit">
    <text evidence="5">Interacts with FtsZ.</text>
</comment>
<dbReference type="EMBL" id="SPMZ01000012">
    <property type="protein sequence ID" value="NMQ18445.1"/>
    <property type="molecule type" value="Genomic_DNA"/>
</dbReference>
<dbReference type="Gene3D" id="2.60.440.10">
    <property type="entry name" value="YacF-like domains"/>
    <property type="match status" value="1"/>
</dbReference>
<proteinExistence type="inferred from homology"/>
<evidence type="ECO:0000256" key="2">
    <source>
        <dbReference type="ARBA" id="ARBA00022618"/>
    </source>
</evidence>
<comment type="function">
    <text evidence="5">Cell division factor that enhances FtsZ-ring assembly. Directly interacts with FtsZ and promotes bundling of FtsZ protofilaments, with a reduction in FtsZ GTPase activity.</text>
</comment>
<comment type="subcellular location">
    <subcellularLocation>
        <location evidence="5">Cytoplasm</location>
    </subcellularLocation>
    <text evidence="5">Localizes to mid-cell in an FtsZ-dependent manner.</text>
</comment>
<keyword evidence="1 5" id="KW-0963">Cytoplasm</keyword>
<dbReference type="InterPro" id="IPR027462">
    <property type="entry name" value="ZapD_C"/>
</dbReference>
<evidence type="ECO:0000256" key="5">
    <source>
        <dbReference type="HAMAP-Rule" id="MF_01092"/>
    </source>
</evidence>
<dbReference type="HAMAP" id="MF_01092">
    <property type="entry name" value="ZapD"/>
    <property type="match status" value="1"/>
</dbReference>
<dbReference type="SUPFAM" id="SSF160950">
    <property type="entry name" value="YacF-like"/>
    <property type="match status" value="1"/>
</dbReference>
<sequence>MAVPARSLLYQVVCYEHPLNERVRSLLRLEFLFQQVTHAVAGHSSWDSRAALQGLFDLLALTGRNEFKGDLLKELERHGTTLNRLRQVPGVHAATLDSVLAEIDSVIGQVHGLDSLALESVRQTDFLSAIHKRNQVPGGTCRFDLPAFYHWLQQDALIRADHLREWLAPLLPLQQATTLLLRLIRESASPRPEIAVQGFFQRGLDSGAPHQLVRVLLPAGNALFPEISGGRHRFSIHFLEQPDPNRRAVQSSANVAFELVCCAI</sequence>
<keyword evidence="2 5" id="KW-0132">Cell division</keyword>
<dbReference type="NCBIfam" id="NF003656">
    <property type="entry name" value="PRK05287.1-4"/>
    <property type="match status" value="1"/>
</dbReference>
<keyword evidence="7" id="KW-1185">Reference proteome</keyword>
<dbReference type="InterPro" id="IPR036268">
    <property type="entry name" value="ZapD_sf"/>
</dbReference>
<keyword evidence="4 5" id="KW-0131">Cell cycle</keyword>
<comment type="similarity">
    <text evidence="5">Belongs to the ZapD family.</text>
</comment>
<dbReference type="Gene3D" id="1.10.3900.10">
    <property type="entry name" value="YacF-like"/>
    <property type="match status" value="1"/>
</dbReference>
<dbReference type="GO" id="GO:0051301">
    <property type="term" value="P:cell division"/>
    <property type="evidence" value="ECO:0007669"/>
    <property type="project" value="UniProtKB-KW"/>
</dbReference>
<dbReference type="Pfam" id="PF07072">
    <property type="entry name" value="ZapD"/>
    <property type="match status" value="1"/>
</dbReference>
<dbReference type="PANTHER" id="PTHR39455:SF1">
    <property type="entry name" value="CELL DIVISION PROTEIN ZAPD"/>
    <property type="match status" value="1"/>
</dbReference>
<dbReference type="PANTHER" id="PTHR39455">
    <property type="entry name" value="CELL DIVISION PROTEIN ZAPD"/>
    <property type="match status" value="1"/>
</dbReference>
<accession>A0ABX1TGE2</accession>
<name>A0ABX1TGE2_9GAMM</name>
<organism evidence="6 7">
    <name type="scientific">Candidatus Competibacter phosphatis</name>
    <dbReference type="NCBI Taxonomy" id="221280"/>
    <lineage>
        <taxon>Bacteria</taxon>
        <taxon>Pseudomonadati</taxon>
        <taxon>Pseudomonadota</taxon>
        <taxon>Gammaproteobacteria</taxon>
        <taxon>Candidatus Competibacteraceae</taxon>
        <taxon>Candidatus Competibacter</taxon>
    </lineage>
</organism>
<evidence type="ECO:0000256" key="3">
    <source>
        <dbReference type="ARBA" id="ARBA00023210"/>
    </source>
</evidence>
<protein>
    <recommendedName>
        <fullName evidence="5">Cell division protein ZapD</fullName>
    </recommendedName>
    <alternativeName>
        <fullName evidence="5">Z ring-associated protein D</fullName>
    </alternativeName>
</protein>
<evidence type="ECO:0000256" key="4">
    <source>
        <dbReference type="ARBA" id="ARBA00023306"/>
    </source>
</evidence>
<evidence type="ECO:0000256" key="1">
    <source>
        <dbReference type="ARBA" id="ARBA00022490"/>
    </source>
</evidence>
<keyword evidence="3 5" id="KW-0717">Septation</keyword>
<comment type="caution">
    <text evidence="6">The sequence shown here is derived from an EMBL/GenBank/DDBJ whole genome shotgun (WGS) entry which is preliminary data.</text>
</comment>
<evidence type="ECO:0000313" key="6">
    <source>
        <dbReference type="EMBL" id="NMQ18445.1"/>
    </source>
</evidence>
<dbReference type="InterPro" id="IPR009777">
    <property type="entry name" value="ZapD"/>
</dbReference>
<gene>
    <name evidence="5 6" type="primary">zapD</name>
    <name evidence="6" type="ORF">E4P82_04090</name>
</gene>
<evidence type="ECO:0000313" key="7">
    <source>
        <dbReference type="Proteomes" id="UP000760480"/>
    </source>
</evidence>
<dbReference type="Proteomes" id="UP000760480">
    <property type="component" value="Unassembled WGS sequence"/>
</dbReference>
<reference evidence="6 7" key="1">
    <citation type="submission" date="2019-03" db="EMBL/GenBank/DDBJ databases">
        <title>Metabolic reconstructions from genomes of highly enriched 'Candidatus Accumulibacter' and 'Candidatus Competibacter' bioreactor populations.</title>
        <authorList>
            <person name="Annavajhala M.K."/>
            <person name="Welles L."/>
            <person name="Abbas B."/>
            <person name="Sorokin D."/>
            <person name="Park H."/>
            <person name="Van Loosdrecht M."/>
            <person name="Chandran K."/>
        </authorList>
    </citation>
    <scope>NUCLEOTIDE SEQUENCE [LARGE SCALE GENOMIC DNA]</scope>
    <source>
        <strain evidence="6 7">SBR_G</strain>
    </source>
</reference>